<dbReference type="RefSeq" id="WP_114586594.1">
    <property type="nucleotide sequence ID" value="NZ_CP031150.1"/>
</dbReference>
<evidence type="ECO:0000313" key="5">
    <source>
        <dbReference type="Proteomes" id="UP000253273"/>
    </source>
</evidence>
<dbReference type="OrthoDB" id="43333at2157"/>
<evidence type="ECO:0000256" key="2">
    <source>
        <dbReference type="PROSITE-ProRule" id="PRU00703"/>
    </source>
</evidence>
<dbReference type="AlphaFoldDB" id="A0A345E5J5"/>
<dbReference type="Proteomes" id="UP000253273">
    <property type="component" value="Chromosome"/>
</dbReference>
<dbReference type="InterPro" id="IPR051257">
    <property type="entry name" value="Diverse_CBS-Domain"/>
</dbReference>
<gene>
    <name evidence="4" type="ORF">DU500_14115</name>
</gene>
<keyword evidence="1 2" id="KW-0129">CBS domain</keyword>
<dbReference type="PROSITE" id="PS51371">
    <property type="entry name" value="CBS"/>
    <property type="match status" value="2"/>
</dbReference>
<feature type="domain" description="CBS" evidence="3">
    <location>
        <begin position="72"/>
        <end position="143"/>
    </location>
</feature>
<dbReference type="PANTHER" id="PTHR43080:SF2">
    <property type="entry name" value="CBS DOMAIN-CONTAINING PROTEIN"/>
    <property type="match status" value="1"/>
</dbReference>
<name>A0A345E5J5_9EURY</name>
<dbReference type="InterPro" id="IPR000644">
    <property type="entry name" value="CBS_dom"/>
</dbReference>
<organism evidence="4 5">
    <name type="scientific">Haloplanus rubicundus</name>
    <dbReference type="NCBI Taxonomy" id="1547898"/>
    <lineage>
        <taxon>Archaea</taxon>
        <taxon>Methanobacteriati</taxon>
        <taxon>Methanobacteriota</taxon>
        <taxon>Stenosarchaea group</taxon>
        <taxon>Halobacteria</taxon>
        <taxon>Halobacteriales</taxon>
        <taxon>Haloferacaceae</taxon>
        <taxon>Haloplanus</taxon>
    </lineage>
</organism>
<dbReference type="SMART" id="SM00116">
    <property type="entry name" value="CBS"/>
    <property type="match status" value="2"/>
</dbReference>
<dbReference type="GeneID" id="37284542"/>
<feature type="domain" description="CBS" evidence="3">
    <location>
        <begin position="10"/>
        <end position="67"/>
    </location>
</feature>
<evidence type="ECO:0000259" key="3">
    <source>
        <dbReference type="PROSITE" id="PS51371"/>
    </source>
</evidence>
<dbReference type="EMBL" id="CP031150">
    <property type="protein sequence ID" value="AXG07467.1"/>
    <property type="molecule type" value="Genomic_DNA"/>
</dbReference>
<dbReference type="SUPFAM" id="SSF54631">
    <property type="entry name" value="CBS-domain pair"/>
    <property type="match status" value="1"/>
</dbReference>
<evidence type="ECO:0000313" key="4">
    <source>
        <dbReference type="EMBL" id="AXG07467.1"/>
    </source>
</evidence>
<dbReference type="InterPro" id="IPR046342">
    <property type="entry name" value="CBS_dom_sf"/>
</dbReference>
<accession>A0A345E5J5</accession>
<sequence>MIDVPVSAVMTEAVPTVSPDTTAAEAASHLRRADVHAVVVAAGDGVEGIVTESDVVAVVAEGGGNPTVDSFMSSPVVTISPTTPVGLAADRMRDAGVTCLPVVDGAESGVPDARPESGNGGRPLGLVTRADIAPYLSRHRLDVDWEGDPLSLDGTGTPERSAE</sequence>
<keyword evidence="5" id="KW-1185">Reference proteome</keyword>
<proteinExistence type="predicted"/>
<dbReference type="Gene3D" id="3.10.580.10">
    <property type="entry name" value="CBS-domain"/>
    <property type="match status" value="1"/>
</dbReference>
<reference evidence="4 5" key="1">
    <citation type="submission" date="2018-07" db="EMBL/GenBank/DDBJ databases">
        <title>Genome sequences of Haloplanus sp. CBA1113.</title>
        <authorList>
            <person name="Kim Y.B."/>
            <person name="Roh S.W."/>
        </authorList>
    </citation>
    <scope>NUCLEOTIDE SEQUENCE [LARGE SCALE GENOMIC DNA]</scope>
    <source>
        <strain evidence="4 5">CBA1113</strain>
    </source>
</reference>
<dbReference type="PANTHER" id="PTHR43080">
    <property type="entry name" value="CBS DOMAIN-CONTAINING PROTEIN CBSX3, MITOCHONDRIAL"/>
    <property type="match status" value="1"/>
</dbReference>
<protein>
    <submittedName>
        <fullName evidence="4">CBS domain-containing protein</fullName>
    </submittedName>
</protein>
<dbReference type="KEGG" id="haj:DU500_14115"/>
<evidence type="ECO:0000256" key="1">
    <source>
        <dbReference type="ARBA" id="ARBA00023122"/>
    </source>
</evidence>
<dbReference type="Pfam" id="PF00571">
    <property type="entry name" value="CBS"/>
    <property type="match status" value="2"/>
</dbReference>